<evidence type="ECO:0000313" key="3">
    <source>
        <dbReference type="Proteomes" id="UP000734854"/>
    </source>
</evidence>
<comment type="caution">
    <text evidence="2">The sequence shown here is derived from an EMBL/GenBank/DDBJ whole genome shotgun (WGS) entry which is preliminary data.</text>
</comment>
<protein>
    <submittedName>
        <fullName evidence="2">Uncharacterized protein</fullName>
    </submittedName>
</protein>
<dbReference type="AlphaFoldDB" id="A0A8J5F268"/>
<accession>A0A8J5F268</accession>
<dbReference type="Proteomes" id="UP000734854">
    <property type="component" value="Unassembled WGS sequence"/>
</dbReference>
<keyword evidence="3" id="KW-1185">Reference proteome</keyword>
<evidence type="ECO:0000313" key="2">
    <source>
        <dbReference type="EMBL" id="KAG6480457.1"/>
    </source>
</evidence>
<name>A0A8J5F268_ZINOF</name>
<gene>
    <name evidence="2" type="ORF">ZIOFF_063957</name>
</gene>
<sequence>MPRRGYVVADEGAGEGAGERGGAAEPGPRAGSGVHGVERRRAGGRRAGALRQGGQAADAAGRRTLGLRAPLLPVQPRINREIELLLLRFGVGGDGFLLEASRGGIEDAARVVKFHGLLAIISKKTRIVAGGIYWDTSSSIKSGVIVLFGICLASGRIVLRMGSRTLFSERFCPCKDEVGVSQSSSGLACEIGLAAVKLVITGKVVSSAGWLGFVS</sequence>
<organism evidence="2 3">
    <name type="scientific">Zingiber officinale</name>
    <name type="common">Ginger</name>
    <name type="synonym">Amomum zingiber</name>
    <dbReference type="NCBI Taxonomy" id="94328"/>
    <lineage>
        <taxon>Eukaryota</taxon>
        <taxon>Viridiplantae</taxon>
        <taxon>Streptophyta</taxon>
        <taxon>Embryophyta</taxon>
        <taxon>Tracheophyta</taxon>
        <taxon>Spermatophyta</taxon>
        <taxon>Magnoliopsida</taxon>
        <taxon>Liliopsida</taxon>
        <taxon>Zingiberales</taxon>
        <taxon>Zingiberaceae</taxon>
        <taxon>Zingiber</taxon>
    </lineage>
</organism>
<reference evidence="2 3" key="1">
    <citation type="submission" date="2020-08" db="EMBL/GenBank/DDBJ databases">
        <title>Plant Genome Project.</title>
        <authorList>
            <person name="Zhang R.-G."/>
        </authorList>
    </citation>
    <scope>NUCLEOTIDE SEQUENCE [LARGE SCALE GENOMIC DNA]</scope>
    <source>
        <tissue evidence="2">Rhizome</tissue>
    </source>
</reference>
<evidence type="ECO:0000256" key="1">
    <source>
        <dbReference type="SAM" id="MobiDB-lite"/>
    </source>
</evidence>
<proteinExistence type="predicted"/>
<dbReference type="EMBL" id="JACMSC010000017">
    <property type="protein sequence ID" value="KAG6480457.1"/>
    <property type="molecule type" value="Genomic_DNA"/>
</dbReference>
<feature type="region of interest" description="Disordered" evidence="1">
    <location>
        <begin position="1"/>
        <end position="37"/>
    </location>
</feature>